<dbReference type="GO" id="GO:0006355">
    <property type="term" value="P:regulation of DNA-templated transcription"/>
    <property type="evidence" value="ECO:0007669"/>
    <property type="project" value="InterPro"/>
</dbReference>
<reference evidence="7 8" key="2">
    <citation type="submission" date="2012-06" db="EMBL/GenBank/DDBJ databases">
        <authorList>
            <person name="Fiebig A."/>
        </authorList>
    </citation>
    <scope>NUCLEOTIDE SEQUENCE [LARGE SCALE GENOMIC DNA]</scope>
    <source>
        <strain evidence="7 8">DFL-43</strain>
    </source>
</reference>
<dbReference type="InterPro" id="IPR035965">
    <property type="entry name" value="PAS-like_dom_sf"/>
</dbReference>
<dbReference type="CDD" id="cd00130">
    <property type="entry name" value="PAS"/>
    <property type="match status" value="1"/>
</dbReference>
<keyword evidence="8" id="KW-1185">Reference proteome</keyword>
<evidence type="ECO:0000256" key="4">
    <source>
        <dbReference type="SAM" id="MobiDB-lite"/>
    </source>
</evidence>
<evidence type="ECO:0000313" key="8">
    <source>
        <dbReference type="Proteomes" id="UP000004291"/>
    </source>
</evidence>
<dbReference type="InterPro" id="IPR011006">
    <property type="entry name" value="CheY-like_superfamily"/>
</dbReference>
<feature type="domain" description="Response regulatory" evidence="5">
    <location>
        <begin position="446"/>
        <end position="567"/>
    </location>
</feature>
<evidence type="ECO:0000259" key="5">
    <source>
        <dbReference type="PROSITE" id="PS50110"/>
    </source>
</evidence>
<dbReference type="NCBIfam" id="TIGR00229">
    <property type="entry name" value="sensory_box"/>
    <property type="match status" value="1"/>
</dbReference>
<dbReference type="OrthoDB" id="8274118at2"/>
<dbReference type="SMART" id="SM00448">
    <property type="entry name" value="REC"/>
    <property type="match status" value="1"/>
</dbReference>
<dbReference type="SMART" id="SM00091">
    <property type="entry name" value="PAS"/>
    <property type="match status" value="2"/>
</dbReference>
<dbReference type="STRING" id="411684.HPDFL43_02350"/>
<dbReference type="PANTHER" id="PTHR45339:SF1">
    <property type="entry name" value="HYBRID SIGNAL TRANSDUCTION HISTIDINE KINASE J"/>
    <property type="match status" value="1"/>
</dbReference>
<proteinExistence type="predicted"/>
<keyword evidence="2" id="KW-0902">Two-component regulatory system</keyword>
<dbReference type="CDD" id="cd17546">
    <property type="entry name" value="REC_hyHK_CKI1_RcsC-like"/>
    <property type="match status" value="1"/>
</dbReference>
<accession>A9D0I0</accession>
<dbReference type="SUPFAM" id="SSF55785">
    <property type="entry name" value="PYP-like sensor domain (PAS domain)"/>
    <property type="match status" value="1"/>
</dbReference>
<dbReference type="EMBL" id="ABIA03000002">
    <property type="protein sequence ID" value="EDQ35001.1"/>
    <property type="molecule type" value="Genomic_DNA"/>
</dbReference>
<dbReference type="eggNOG" id="COG0784">
    <property type="taxonomic scope" value="Bacteria"/>
</dbReference>
<dbReference type="Gene3D" id="3.40.50.2300">
    <property type="match status" value="1"/>
</dbReference>
<dbReference type="Gene3D" id="3.30.450.20">
    <property type="entry name" value="PAS domain"/>
    <property type="match status" value="2"/>
</dbReference>
<protein>
    <submittedName>
        <fullName evidence="7">PAS domain S-box</fullName>
    </submittedName>
</protein>
<evidence type="ECO:0000256" key="2">
    <source>
        <dbReference type="ARBA" id="ARBA00023012"/>
    </source>
</evidence>
<evidence type="ECO:0000256" key="3">
    <source>
        <dbReference type="PROSITE-ProRule" id="PRU00169"/>
    </source>
</evidence>
<evidence type="ECO:0000256" key="1">
    <source>
        <dbReference type="ARBA" id="ARBA00022553"/>
    </source>
</evidence>
<dbReference type="Pfam" id="PF00989">
    <property type="entry name" value="PAS"/>
    <property type="match status" value="1"/>
</dbReference>
<dbReference type="SUPFAM" id="SSF52172">
    <property type="entry name" value="CheY-like"/>
    <property type="match status" value="1"/>
</dbReference>
<keyword evidence="1 3" id="KW-0597">Phosphoprotein</keyword>
<evidence type="ECO:0000313" key="7">
    <source>
        <dbReference type="EMBL" id="EDQ35001.1"/>
    </source>
</evidence>
<feature type="modified residue" description="4-aspartylphosphate" evidence="3">
    <location>
        <position position="495"/>
    </location>
</feature>
<dbReference type="HOGENOM" id="CLU_491476_0_0_5"/>
<dbReference type="Pfam" id="PF12860">
    <property type="entry name" value="PAS_7"/>
    <property type="match status" value="1"/>
</dbReference>
<dbReference type="InterPro" id="IPR013767">
    <property type="entry name" value="PAS_fold"/>
</dbReference>
<reference evidence="7 8" key="1">
    <citation type="submission" date="2007-10" db="EMBL/GenBank/DDBJ databases">
        <authorList>
            <person name="Wagner-Dobler I."/>
            <person name="Ferriera S."/>
            <person name="Johnson J."/>
            <person name="Kravitz S."/>
            <person name="Beeson K."/>
            <person name="Sutton G."/>
            <person name="Rogers Y.-H."/>
            <person name="Friedman R."/>
            <person name="Frazier M."/>
            <person name="Venter J.C."/>
        </authorList>
    </citation>
    <scope>NUCLEOTIDE SEQUENCE [LARGE SCALE GENOMIC DNA]</scope>
    <source>
        <strain evidence="7 8">DFL-43</strain>
    </source>
</reference>
<organism evidence="7 8">
    <name type="scientific">Hoeflea phototrophica (strain DSM 17068 / NCIMB 14078 / DFL-43)</name>
    <dbReference type="NCBI Taxonomy" id="411684"/>
    <lineage>
        <taxon>Bacteria</taxon>
        <taxon>Pseudomonadati</taxon>
        <taxon>Pseudomonadota</taxon>
        <taxon>Alphaproteobacteria</taxon>
        <taxon>Hyphomicrobiales</taxon>
        <taxon>Rhizobiaceae</taxon>
        <taxon>Hoeflea</taxon>
    </lineage>
</organism>
<evidence type="ECO:0000259" key="6">
    <source>
        <dbReference type="PROSITE" id="PS50112"/>
    </source>
</evidence>
<dbReference type="PANTHER" id="PTHR45339">
    <property type="entry name" value="HYBRID SIGNAL TRANSDUCTION HISTIDINE KINASE J"/>
    <property type="match status" value="1"/>
</dbReference>
<comment type="caution">
    <text evidence="7">The sequence shown here is derived from an EMBL/GenBank/DDBJ whole genome shotgun (WGS) entry which is preliminary data.</text>
</comment>
<dbReference type="PROSITE" id="PS50112">
    <property type="entry name" value="PAS"/>
    <property type="match status" value="1"/>
</dbReference>
<dbReference type="Pfam" id="PF00072">
    <property type="entry name" value="Response_reg"/>
    <property type="match status" value="1"/>
</dbReference>
<feature type="domain" description="PAS" evidence="6">
    <location>
        <begin position="152"/>
        <end position="222"/>
    </location>
</feature>
<dbReference type="InterPro" id="IPR001789">
    <property type="entry name" value="Sig_transdc_resp-reg_receiver"/>
</dbReference>
<dbReference type="PROSITE" id="PS50110">
    <property type="entry name" value="RESPONSE_REGULATORY"/>
    <property type="match status" value="1"/>
</dbReference>
<gene>
    <name evidence="7" type="ORF">HPDFL43_02350</name>
</gene>
<name>A9D0I0_HOEPD</name>
<dbReference type="AlphaFoldDB" id="A9D0I0"/>
<sequence length="580" mass="64031">MDLSETELPPVGREAKIIEALALALDIAIILYDRNDKLIAVSPQIRRFINIPPDMIVPGARLRDLLGASYDAGVNYFGSINGKIRITSREDWIAERIATHWRERHESTEQLADGRWVRLCKRRMPDGVLVSTIEDVSEQVRRDAELSETRQHAELAQHILNNLANPVVVKNSSLRYVAVNEAFCRIRGLRPQQIIGRSAKDLVKPKLALEFEAIERKVLETGMPFEAAQDIIRRDGSIMHAVTRVHRSGKQGNYYITISFDDVADYVVPVDRDTDVRARTGHLKPETSAEAEEPKRILVLETDTSRGQNRVAALKAAGFDALLISQATEVFAFLAQAERMQIRIDEIELCDAMGRELISHQETVRHPALANALKTWSAAAAKKQTISAGRSEPETVAAQPKSESEMQTVPEARQRAPAVVELAVSEEAAPGTHRSSASNKAPKRLRILVAEDNHVNQIVFEQILEGIDADYRIVSNGEEALAAWQSSAPDLILMDVSMPVMNGLQATQAIRKAEAERPGGEAHTPIIAVTAHAMGGDRERCFDAGMDDYLSKPVSPDKLEAIIARWVGTVPLDTADGGAY</sequence>
<feature type="region of interest" description="Disordered" evidence="4">
    <location>
        <begin position="384"/>
        <end position="410"/>
    </location>
</feature>
<dbReference type="Proteomes" id="UP000004291">
    <property type="component" value="Chromosome"/>
</dbReference>
<dbReference type="GO" id="GO:0000160">
    <property type="term" value="P:phosphorelay signal transduction system"/>
    <property type="evidence" value="ECO:0007669"/>
    <property type="project" value="UniProtKB-KW"/>
</dbReference>
<dbReference type="InterPro" id="IPR000014">
    <property type="entry name" value="PAS"/>
</dbReference>
<dbReference type="RefSeq" id="WP_007196262.1">
    <property type="nucleotide sequence ID" value="NZ_CM002917.1"/>
</dbReference>